<protein>
    <recommendedName>
        <fullName evidence="6">HupE / UreJ protein</fullName>
    </recommendedName>
</protein>
<proteinExistence type="predicted"/>
<dbReference type="InterPro" id="IPR032809">
    <property type="entry name" value="Put_HupE_UreJ"/>
</dbReference>
<feature type="transmembrane region" description="Helical" evidence="1">
    <location>
        <begin position="210"/>
        <end position="232"/>
    </location>
</feature>
<dbReference type="Pfam" id="PF13795">
    <property type="entry name" value="HupE_UreJ_2"/>
    <property type="match status" value="1"/>
</dbReference>
<gene>
    <name evidence="2" type="ORF">CXG46_21025</name>
    <name evidence="3" type="ORF">SAMN05192575_101941</name>
</gene>
<dbReference type="Proteomes" id="UP000199113">
    <property type="component" value="Unassembled WGS sequence"/>
</dbReference>
<evidence type="ECO:0000313" key="4">
    <source>
        <dbReference type="Proteomes" id="UP000199113"/>
    </source>
</evidence>
<keyword evidence="5" id="KW-1185">Reference proteome</keyword>
<feature type="transmembrane region" description="Helical" evidence="1">
    <location>
        <begin position="48"/>
        <end position="75"/>
    </location>
</feature>
<dbReference type="STRING" id="748909.SAMN05192575_101941"/>
<feature type="transmembrane region" description="Helical" evidence="1">
    <location>
        <begin position="113"/>
        <end position="130"/>
    </location>
</feature>
<organism evidence="3 4">
    <name type="scientific">Nocardioides alpinus</name>
    <dbReference type="NCBI Taxonomy" id="748909"/>
    <lineage>
        <taxon>Bacteria</taxon>
        <taxon>Bacillati</taxon>
        <taxon>Actinomycetota</taxon>
        <taxon>Actinomycetes</taxon>
        <taxon>Propionibacteriales</taxon>
        <taxon>Nocardioidaceae</taxon>
        <taxon>Nocardioides</taxon>
    </lineage>
</organism>
<feature type="transmembrane region" description="Helical" evidence="1">
    <location>
        <begin position="174"/>
        <end position="198"/>
    </location>
</feature>
<dbReference type="AlphaFoldDB" id="A0A1I0WF09"/>
<evidence type="ECO:0000313" key="3">
    <source>
        <dbReference type="EMBL" id="SFA86997.1"/>
    </source>
</evidence>
<reference evidence="3" key="1">
    <citation type="submission" date="2016-10" db="EMBL/GenBank/DDBJ databases">
        <authorList>
            <person name="de Groot N.N."/>
        </authorList>
    </citation>
    <scope>NUCLEOTIDE SEQUENCE [LARGE SCALE GENOMIC DNA]</scope>
    <source>
        <strain evidence="3">CGMCC 1.10697</strain>
    </source>
</reference>
<dbReference type="EMBL" id="FOKC01000001">
    <property type="protein sequence ID" value="SFA86997.1"/>
    <property type="molecule type" value="Genomic_DNA"/>
</dbReference>
<feature type="transmembrane region" description="Helical" evidence="1">
    <location>
        <begin position="87"/>
        <end position="107"/>
    </location>
</feature>
<accession>A0A1I0WF09</accession>
<evidence type="ECO:0000313" key="2">
    <source>
        <dbReference type="EMBL" id="PKH37872.1"/>
    </source>
</evidence>
<evidence type="ECO:0000313" key="5">
    <source>
        <dbReference type="Proteomes" id="UP000233565"/>
    </source>
</evidence>
<keyword evidence="1" id="KW-0812">Transmembrane</keyword>
<sequence>MQPHVNAPTRFRPTFARLGTLLAVVLTYTVASAGPASAHGIGGDAADASIFGFVGIGIEHMLLGWDHLLFVAGIVLLAGKVRRAAKVISAFVVGHSLTLIVATLAGWQVNPGAVDVVIVLSVAFVGFYGMFGRPQRWGIFTAIVFGFGLIHGLGLSTRFQSIGVPDEGMVWRLIAFNVGIEIGQLTAIMGMLAIAAVVSSMFKRDREPALIKAAFVALFAIAAMTAPFLALAEFRSAENEAATVALPDDAPCTVGKRAQVLPGGGGHAGKDFYAPDEEAPLADFGHSLGDAYVIVLYGDDLPDEDVTALQEFVDAKDPAKVLVGNGDVPDGQLVAITLEQQMSCENVHVGALRQFSRDWFESLRADA</sequence>
<feature type="transmembrane region" description="Helical" evidence="1">
    <location>
        <begin position="137"/>
        <end position="154"/>
    </location>
</feature>
<dbReference type="EMBL" id="PJBV01000035">
    <property type="protein sequence ID" value="PKH37872.1"/>
    <property type="molecule type" value="Genomic_DNA"/>
</dbReference>
<keyword evidence="1" id="KW-1133">Transmembrane helix</keyword>
<reference evidence="2 5" key="2">
    <citation type="submission" date="2017-12" db="EMBL/GenBank/DDBJ databases">
        <title>Pharmacopeia of the Arctic Ocean.</title>
        <authorList>
            <person name="Collins E."/>
            <person name="Ducluzeau A.-L."/>
        </authorList>
    </citation>
    <scope>NUCLEOTIDE SEQUENCE [LARGE SCALE GENOMIC DNA]</scope>
    <source>
        <strain evidence="2 5">DSM 23325</strain>
    </source>
</reference>
<dbReference type="RefSeq" id="WP_101229010.1">
    <property type="nucleotide sequence ID" value="NZ_FOKC01000001.1"/>
</dbReference>
<evidence type="ECO:0000256" key="1">
    <source>
        <dbReference type="SAM" id="Phobius"/>
    </source>
</evidence>
<keyword evidence="1" id="KW-0472">Membrane</keyword>
<name>A0A1I0WF09_9ACTN</name>
<dbReference type="Proteomes" id="UP000233565">
    <property type="component" value="Unassembled WGS sequence"/>
</dbReference>
<evidence type="ECO:0008006" key="6">
    <source>
        <dbReference type="Google" id="ProtNLM"/>
    </source>
</evidence>